<feature type="compositionally biased region" description="Polar residues" evidence="1">
    <location>
        <begin position="107"/>
        <end position="124"/>
    </location>
</feature>
<comment type="caution">
    <text evidence="2">The sequence shown here is derived from an EMBL/GenBank/DDBJ whole genome shotgun (WGS) entry which is preliminary data.</text>
</comment>
<feature type="region of interest" description="Disordered" evidence="1">
    <location>
        <begin position="53"/>
        <end position="170"/>
    </location>
</feature>
<accession>A0ABY2SLQ5</accession>
<protein>
    <submittedName>
        <fullName evidence="2">Uncharacterized protein</fullName>
    </submittedName>
</protein>
<dbReference type="EMBL" id="SZPQ01000017">
    <property type="protein sequence ID" value="TKI05752.1"/>
    <property type="molecule type" value="Genomic_DNA"/>
</dbReference>
<dbReference type="RefSeq" id="WP_136990488.1">
    <property type="nucleotide sequence ID" value="NZ_SZPQ01000017.1"/>
</dbReference>
<sequence>MLRFICCHAVSPGMENVTSHIRDIDHLKSSRENLVVPRPLCSLASPRVVRRIGAESSSRVGQRLSEPQPAGKPRLSTDSPTGEVLSVRVQSSCDKTHRETGHPLTSLGRTSSFRTPPSPKNTAADTLPRVHSLIRKQPSWENSHKHVKRSVSFNLPGENKPVGGRDAMPAGRPVPRLPVFEQILERCLERDCSMPVIRRLLGDRTETGKLAGYQPIVQLRMLKIIFKNTLVLGIRDFETIFQGSREIIDAWPRQDYPLNAAGDSALADVNMDVKLEIPDMFSSRAAIQLQGEAWTSFSKEMLKKIPLKSYNAAYSQLTAAMGTLWPEYRRVILIQMLLYFTLIPKNDDVQIFDLILDCCRREQQPPTYSLAKLLATNVPVSEGGILYKHRVAVLGLCRSLPTEERDAIETVLRLFPERGSVV</sequence>
<name>A0ABY2SLQ5_9HYPH</name>
<reference evidence="2 3" key="1">
    <citation type="submission" date="2019-04" db="EMBL/GenBank/DDBJ databases">
        <authorList>
            <person name="Li M."/>
            <person name="Gao C."/>
        </authorList>
    </citation>
    <scope>NUCLEOTIDE SEQUENCE [LARGE SCALE GENOMIC DNA]</scope>
    <source>
        <strain evidence="2 3">BGMRC 2031</strain>
    </source>
</reference>
<evidence type="ECO:0000256" key="1">
    <source>
        <dbReference type="SAM" id="MobiDB-lite"/>
    </source>
</evidence>
<proteinExistence type="predicted"/>
<organism evidence="2 3">
    <name type="scientific">Martelella alba</name>
    <dbReference type="NCBI Taxonomy" id="2590451"/>
    <lineage>
        <taxon>Bacteria</taxon>
        <taxon>Pseudomonadati</taxon>
        <taxon>Pseudomonadota</taxon>
        <taxon>Alphaproteobacteria</taxon>
        <taxon>Hyphomicrobiales</taxon>
        <taxon>Aurantimonadaceae</taxon>
        <taxon>Martelella</taxon>
    </lineage>
</organism>
<gene>
    <name evidence="2" type="ORF">FCN80_12470</name>
</gene>
<evidence type="ECO:0000313" key="2">
    <source>
        <dbReference type="EMBL" id="TKI05752.1"/>
    </source>
</evidence>
<evidence type="ECO:0000313" key="3">
    <source>
        <dbReference type="Proteomes" id="UP000305202"/>
    </source>
</evidence>
<keyword evidence="3" id="KW-1185">Reference proteome</keyword>
<dbReference type="Proteomes" id="UP000305202">
    <property type="component" value="Unassembled WGS sequence"/>
</dbReference>